<evidence type="ECO:0000256" key="1">
    <source>
        <dbReference type="SAM" id="SignalP"/>
    </source>
</evidence>
<reference evidence="2 3" key="1">
    <citation type="submission" date="2018-03" db="EMBL/GenBank/DDBJ databases">
        <title>Genomic Encyclopedia of Archaeal and Bacterial Type Strains, Phase II (KMG-II): from individual species to whole genera.</title>
        <authorList>
            <person name="Goeker M."/>
        </authorList>
    </citation>
    <scope>NUCLEOTIDE SEQUENCE [LARGE SCALE GENOMIC DNA]</scope>
    <source>
        <strain evidence="2 3">DSM 18107</strain>
    </source>
</reference>
<keyword evidence="1" id="KW-0732">Signal</keyword>
<protein>
    <submittedName>
        <fullName evidence="2">Uncharacterized protein</fullName>
    </submittedName>
</protein>
<dbReference type="Proteomes" id="UP000240978">
    <property type="component" value="Unassembled WGS sequence"/>
</dbReference>
<gene>
    <name evidence="2" type="ORF">CLV42_12616</name>
</gene>
<keyword evidence="3" id="KW-1185">Reference proteome</keyword>
<dbReference type="RefSeq" id="WP_146154547.1">
    <property type="nucleotide sequence ID" value="NZ_PYGK01000026.1"/>
</dbReference>
<dbReference type="OrthoDB" id="676996at2"/>
<dbReference type="PROSITE" id="PS51257">
    <property type="entry name" value="PROKAR_LIPOPROTEIN"/>
    <property type="match status" value="1"/>
</dbReference>
<sequence>MRIILLVWFGCFLVTAFSCNQCDHAVNFGCLAANKGDTAYIYVDDQLVYKKVFGAAYFESRETIKPSVRDYCASADSIKVRAGFNRHDTIFYLNPREIKECYVGNSIYGDLLVFYNHVKKKRMSSAMH</sequence>
<dbReference type="AlphaFoldDB" id="A0A2P8FDW8"/>
<comment type="caution">
    <text evidence="2">The sequence shown here is derived from an EMBL/GenBank/DDBJ whole genome shotgun (WGS) entry which is preliminary data.</text>
</comment>
<feature type="signal peptide" evidence="1">
    <location>
        <begin position="1"/>
        <end position="20"/>
    </location>
</feature>
<evidence type="ECO:0000313" key="2">
    <source>
        <dbReference type="EMBL" id="PSL19904.1"/>
    </source>
</evidence>
<organism evidence="2 3">
    <name type="scientific">Chitinophaga ginsengisoli</name>
    <dbReference type="NCBI Taxonomy" id="363837"/>
    <lineage>
        <taxon>Bacteria</taxon>
        <taxon>Pseudomonadati</taxon>
        <taxon>Bacteroidota</taxon>
        <taxon>Chitinophagia</taxon>
        <taxon>Chitinophagales</taxon>
        <taxon>Chitinophagaceae</taxon>
        <taxon>Chitinophaga</taxon>
    </lineage>
</organism>
<dbReference type="EMBL" id="PYGK01000026">
    <property type="protein sequence ID" value="PSL19904.1"/>
    <property type="molecule type" value="Genomic_DNA"/>
</dbReference>
<feature type="chain" id="PRO_5015126363" evidence="1">
    <location>
        <begin position="21"/>
        <end position="128"/>
    </location>
</feature>
<accession>A0A2P8FDW8</accession>
<proteinExistence type="predicted"/>
<evidence type="ECO:0000313" key="3">
    <source>
        <dbReference type="Proteomes" id="UP000240978"/>
    </source>
</evidence>
<name>A0A2P8FDW8_9BACT</name>